<keyword evidence="1" id="KW-1133">Transmembrane helix</keyword>
<evidence type="ECO:0000313" key="2">
    <source>
        <dbReference type="EMBL" id="KAG7594289.1"/>
    </source>
</evidence>
<accession>A0A8T2C5H6</accession>
<dbReference type="EMBL" id="JAEFBK010000006">
    <property type="protein sequence ID" value="KAG7594289.1"/>
    <property type="molecule type" value="Genomic_DNA"/>
</dbReference>
<keyword evidence="3" id="KW-1185">Reference proteome</keyword>
<evidence type="ECO:0000256" key="1">
    <source>
        <dbReference type="SAM" id="Phobius"/>
    </source>
</evidence>
<comment type="caution">
    <text evidence="2">The sequence shown here is derived from an EMBL/GenBank/DDBJ whole genome shotgun (WGS) entry which is preliminary data.</text>
</comment>
<dbReference type="AlphaFoldDB" id="A0A8T2C5H6"/>
<reference evidence="2 3" key="1">
    <citation type="submission" date="2020-12" db="EMBL/GenBank/DDBJ databases">
        <title>Concerted genomic and epigenomic changes stabilize Arabidopsis allopolyploids.</title>
        <authorList>
            <person name="Chen Z."/>
        </authorList>
    </citation>
    <scope>NUCLEOTIDE SEQUENCE [LARGE SCALE GENOMIC DNA]</scope>
    <source>
        <strain evidence="2">Allo738</strain>
        <tissue evidence="2">Leaf</tissue>
    </source>
</reference>
<keyword evidence="1" id="KW-0812">Transmembrane</keyword>
<gene>
    <name evidence="2" type="ORF">ISN45_Aa01g030550</name>
</gene>
<organism evidence="2 3">
    <name type="scientific">Arabidopsis thaliana x Arabidopsis arenosa</name>
    <dbReference type="NCBI Taxonomy" id="1240361"/>
    <lineage>
        <taxon>Eukaryota</taxon>
        <taxon>Viridiplantae</taxon>
        <taxon>Streptophyta</taxon>
        <taxon>Embryophyta</taxon>
        <taxon>Tracheophyta</taxon>
        <taxon>Spermatophyta</taxon>
        <taxon>Magnoliopsida</taxon>
        <taxon>eudicotyledons</taxon>
        <taxon>Gunneridae</taxon>
        <taxon>Pentapetalae</taxon>
        <taxon>rosids</taxon>
        <taxon>malvids</taxon>
        <taxon>Brassicales</taxon>
        <taxon>Brassicaceae</taxon>
        <taxon>Camelineae</taxon>
        <taxon>Arabidopsis</taxon>
    </lineage>
</organism>
<name>A0A8T2C5H6_9BRAS</name>
<evidence type="ECO:0000313" key="3">
    <source>
        <dbReference type="Proteomes" id="UP000694240"/>
    </source>
</evidence>
<protein>
    <recommendedName>
        <fullName evidence="4">Transmembrane protein</fullName>
    </recommendedName>
</protein>
<sequence>MFKVDLPTIQCLFETCFYLYSRGESTYFPTRATIDIEMEEVLSLITMIVILLVLSGFGRCSTNVYSRSDFPEGFVFGAGISAYQVSKRSNPCSPLFLFSR</sequence>
<dbReference type="Proteomes" id="UP000694240">
    <property type="component" value="Chromosome 6"/>
</dbReference>
<evidence type="ECO:0008006" key="4">
    <source>
        <dbReference type="Google" id="ProtNLM"/>
    </source>
</evidence>
<feature type="transmembrane region" description="Helical" evidence="1">
    <location>
        <begin position="41"/>
        <end position="58"/>
    </location>
</feature>
<keyword evidence="1" id="KW-0472">Membrane</keyword>
<proteinExistence type="predicted"/>